<reference evidence="2 3" key="1">
    <citation type="submission" date="2019-03" db="EMBL/GenBank/DDBJ databases">
        <title>Biocontrol and xenobiotic degradation properties of endophytic Pseudomonas fluorescens strain BRZ63.</title>
        <authorList>
            <person name="Chlebek D.A."/>
            <person name="Pinski A."/>
            <person name="Zur J.P."/>
            <person name="Michalska J."/>
            <person name="Hupert-Kocurek K.T."/>
        </authorList>
    </citation>
    <scope>NUCLEOTIDE SEQUENCE [LARGE SCALE GENOMIC DNA]</scope>
    <source>
        <strain evidence="2 3">BRZ63</strain>
    </source>
</reference>
<feature type="transmembrane region" description="Helical" evidence="1">
    <location>
        <begin position="282"/>
        <end position="306"/>
    </location>
</feature>
<evidence type="ECO:0000256" key="1">
    <source>
        <dbReference type="SAM" id="Phobius"/>
    </source>
</evidence>
<name>A0A4Y9TRR5_PSEFL</name>
<feature type="transmembrane region" description="Helical" evidence="1">
    <location>
        <begin position="234"/>
        <end position="259"/>
    </location>
</feature>
<protein>
    <submittedName>
        <fullName evidence="2">Uncharacterized protein</fullName>
    </submittedName>
</protein>
<dbReference type="Proteomes" id="UP000297322">
    <property type="component" value="Unassembled WGS sequence"/>
</dbReference>
<keyword evidence="1" id="KW-0812">Transmembrane</keyword>
<accession>A0A4Y9TRR5</accession>
<keyword evidence="1" id="KW-1133">Transmembrane helix</keyword>
<feature type="transmembrane region" description="Helical" evidence="1">
    <location>
        <begin position="64"/>
        <end position="87"/>
    </location>
</feature>
<gene>
    <name evidence="2" type="ORF">E4T65_01125</name>
</gene>
<proteinExistence type="predicted"/>
<sequence length="318" mass="35296">MDLDMLIGHRFEHLANGDLHIHSRNLVQSAFMLLTGAITFILPVACVGFWLTEWQAQLADLNPLSTLLLILSLLLMPALGLSLMVYMGSRESLLLSRVGGEGKRRTQNFFGRRERVKSVFNIDNPRALELRRREQAEPIHTQLWLVMRDGGEHRLTTDNIPVVPGSKRTDLWLRTLADYLDVAMPAEVVLESAVAKPAPYRPAPTPAKIARQRKTKGPVPAAESTEQLGIPARALLALIGTFLAVLELNQIVALVPAVISGRLRISGFRSGYTTFYWAEQPVAFSFNVFLGVAEVLVIGFIAWQCLRTAILGRMKANP</sequence>
<organism evidence="2 3">
    <name type="scientific">Pseudomonas fluorescens</name>
    <dbReference type="NCBI Taxonomy" id="294"/>
    <lineage>
        <taxon>Bacteria</taxon>
        <taxon>Pseudomonadati</taxon>
        <taxon>Pseudomonadota</taxon>
        <taxon>Gammaproteobacteria</taxon>
        <taxon>Pseudomonadales</taxon>
        <taxon>Pseudomonadaceae</taxon>
        <taxon>Pseudomonas</taxon>
    </lineage>
</organism>
<dbReference type="AlphaFoldDB" id="A0A4Y9TRR5"/>
<evidence type="ECO:0000313" key="3">
    <source>
        <dbReference type="Proteomes" id="UP000297322"/>
    </source>
</evidence>
<keyword evidence="1" id="KW-0472">Membrane</keyword>
<feature type="transmembrane region" description="Helical" evidence="1">
    <location>
        <begin position="30"/>
        <end position="52"/>
    </location>
</feature>
<dbReference type="EMBL" id="SPVI01000001">
    <property type="protein sequence ID" value="TFW45086.1"/>
    <property type="molecule type" value="Genomic_DNA"/>
</dbReference>
<comment type="caution">
    <text evidence="2">The sequence shown here is derived from an EMBL/GenBank/DDBJ whole genome shotgun (WGS) entry which is preliminary data.</text>
</comment>
<evidence type="ECO:0000313" key="2">
    <source>
        <dbReference type="EMBL" id="TFW45086.1"/>
    </source>
</evidence>